<dbReference type="GO" id="GO:0005737">
    <property type="term" value="C:cytoplasm"/>
    <property type="evidence" value="ECO:0007669"/>
    <property type="project" value="TreeGrafter"/>
</dbReference>
<comment type="caution">
    <text evidence="5">The sequence shown here is derived from an EMBL/GenBank/DDBJ whole genome shotgun (WGS) entry which is preliminary data.</text>
</comment>
<gene>
    <name evidence="5" type="ORF">GEV33_000576</name>
</gene>
<feature type="region of interest" description="Disordered" evidence="4">
    <location>
        <begin position="1"/>
        <end position="20"/>
    </location>
</feature>
<keyword evidence="2 3" id="KW-0040">ANK repeat</keyword>
<feature type="repeat" description="ANK" evidence="3">
    <location>
        <begin position="130"/>
        <end position="162"/>
    </location>
</feature>
<dbReference type="Pfam" id="PF00023">
    <property type="entry name" value="Ank"/>
    <property type="match status" value="1"/>
</dbReference>
<name>A0A8J6LHF0_TENMO</name>
<dbReference type="SUPFAM" id="SSF48403">
    <property type="entry name" value="Ankyrin repeat"/>
    <property type="match status" value="1"/>
</dbReference>
<evidence type="ECO:0000256" key="3">
    <source>
        <dbReference type="PROSITE-ProRule" id="PRU00023"/>
    </source>
</evidence>
<dbReference type="PROSITE" id="PS50297">
    <property type="entry name" value="ANK_REP_REGION"/>
    <property type="match status" value="1"/>
</dbReference>
<reference evidence="5" key="2">
    <citation type="submission" date="2021-08" db="EMBL/GenBank/DDBJ databases">
        <authorList>
            <person name="Eriksson T."/>
        </authorList>
    </citation>
    <scope>NUCLEOTIDE SEQUENCE</scope>
    <source>
        <strain evidence="5">Stoneville</strain>
        <tissue evidence="5">Whole head</tissue>
    </source>
</reference>
<sequence>MSTPRNPQLGSPPLDSQGYQGSPFDLSNLVRSVILNEDIPALKKLMTKHGELRDTEGNNLLQISIILEKKKIFDYLLSLDVFPLEGLNMRGETPLYLALSRYSFNWRFFSEHYALELINKKACVNVSYPFKQTVLHLALQRHYIQVVHFLLRIGADPDVLDEFGDSPFHKLFRFGGNSSGVCQGVSLMLYYGADATIRDRRGAAPLELALMYDGRTTPNEKVSPSLVSAQNHLLTHSYSYYDKYQMVAPIFFKLMMEESPLLCQIAHLVQVVLTPGMQAFALTFFSIDTGYLSMIIDNYAYVIGGTFMSVNRIAWADPIKPVLPGNFFALIKSPLCTQTKDFIRRIDTNFFVNKLVECQVPNKVATELILYLSQYGLDLSRLNMNRVRSAFGRSTKFMRALQMQIQALSKDN</sequence>
<keyword evidence="6" id="KW-1185">Reference proteome</keyword>
<dbReference type="Gene3D" id="1.25.40.20">
    <property type="entry name" value="Ankyrin repeat-containing domain"/>
    <property type="match status" value="1"/>
</dbReference>
<keyword evidence="1" id="KW-0677">Repeat</keyword>
<evidence type="ECO:0000256" key="1">
    <source>
        <dbReference type="ARBA" id="ARBA00022737"/>
    </source>
</evidence>
<evidence type="ECO:0008006" key="7">
    <source>
        <dbReference type="Google" id="ProtNLM"/>
    </source>
</evidence>
<dbReference type="PANTHER" id="PTHR24198">
    <property type="entry name" value="ANKYRIN REPEAT AND PROTEIN KINASE DOMAIN-CONTAINING PROTEIN"/>
    <property type="match status" value="1"/>
</dbReference>
<dbReference type="Proteomes" id="UP000719412">
    <property type="component" value="Unassembled WGS sequence"/>
</dbReference>
<proteinExistence type="predicted"/>
<evidence type="ECO:0000313" key="6">
    <source>
        <dbReference type="Proteomes" id="UP000719412"/>
    </source>
</evidence>
<dbReference type="InterPro" id="IPR002110">
    <property type="entry name" value="Ankyrin_rpt"/>
</dbReference>
<evidence type="ECO:0000256" key="2">
    <source>
        <dbReference type="ARBA" id="ARBA00023043"/>
    </source>
</evidence>
<reference evidence="5" key="1">
    <citation type="journal article" date="2020" name="J Insects Food Feed">
        <title>The yellow mealworm (Tenebrio molitor) genome: a resource for the emerging insects as food and feed industry.</title>
        <authorList>
            <person name="Eriksson T."/>
            <person name="Andere A."/>
            <person name="Kelstrup H."/>
            <person name="Emery V."/>
            <person name="Picard C."/>
        </authorList>
    </citation>
    <scope>NUCLEOTIDE SEQUENCE</scope>
    <source>
        <strain evidence="5">Stoneville</strain>
        <tissue evidence="5">Whole head</tissue>
    </source>
</reference>
<dbReference type="PROSITE" id="PS50088">
    <property type="entry name" value="ANK_REPEAT"/>
    <property type="match status" value="1"/>
</dbReference>
<dbReference type="PANTHER" id="PTHR24198:SF165">
    <property type="entry name" value="ANKYRIN REPEAT-CONTAINING PROTEIN-RELATED"/>
    <property type="match status" value="1"/>
</dbReference>
<dbReference type="InterPro" id="IPR036770">
    <property type="entry name" value="Ankyrin_rpt-contain_sf"/>
</dbReference>
<dbReference type="EMBL" id="JABDTM020003621">
    <property type="protein sequence ID" value="KAH0822215.1"/>
    <property type="molecule type" value="Genomic_DNA"/>
</dbReference>
<evidence type="ECO:0000256" key="4">
    <source>
        <dbReference type="SAM" id="MobiDB-lite"/>
    </source>
</evidence>
<dbReference type="AlphaFoldDB" id="A0A8J6LHF0"/>
<accession>A0A8J6LHF0</accession>
<dbReference type="SMART" id="SM00248">
    <property type="entry name" value="ANK"/>
    <property type="match status" value="4"/>
</dbReference>
<protein>
    <recommendedName>
        <fullName evidence="7">Ankyrin repeat protein</fullName>
    </recommendedName>
</protein>
<evidence type="ECO:0000313" key="5">
    <source>
        <dbReference type="EMBL" id="KAH0822215.1"/>
    </source>
</evidence>
<organism evidence="5 6">
    <name type="scientific">Tenebrio molitor</name>
    <name type="common">Yellow mealworm beetle</name>
    <dbReference type="NCBI Taxonomy" id="7067"/>
    <lineage>
        <taxon>Eukaryota</taxon>
        <taxon>Metazoa</taxon>
        <taxon>Ecdysozoa</taxon>
        <taxon>Arthropoda</taxon>
        <taxon>Hexapoda</taxon>
        <taxon>Insecta</taxon>
        <taxon>Pterygota</taxon>
        <taxon>Neoptera</taxon>
        <taxon>Endopterygota</taxon>
        <taxon>Coleoptera</taxon>
        <taxon>Polyphaga</taxon>
        <taxon>Cucujiformia</taxon>
        <taxon>Tenebrionidae</taxon>
        <taxon>Tenebrio</taxon>
    </lineage>
</organism>